<dbReference type="InterPro" id="IPR001279">
    <property type="entry name" value="Metallo-B-lactamas"/>
</dbReference>
<evidence type="ECO:0000256" key="2">
    <source>
        <dbReference type="ARBA" id="ARBA00022723"/>
    </source>
</evidence>
<dbReference type="GO" id="GO:0016787">
    <property type="term" value="F:hydrolase activity"/>
    <property type="evidence" value="ECO:0007669"/>
    <property type="project" value="UniProtKB-KW"/>
</dbReference>
<dbReference type="CDD" id="cd07729">
    <property type="entry name" value="AHL_lactonase_MBL-fold"/>
    <property type="match status" value="1"/>
</dbReference>
<dbReference type="SMART" id="SM00849">
    <property type="entry name" value="Lactamase_B"/>
    <property type="match status" value="1"/>
</dbReference>
<keyword evidence="4" id="KW-0862">Zinc</keyword>
<comment type="similarity">
    <text evidence="1">Belongs to the metallo-beta-lactamase superfamily.</text>
</comment>
<evidence type="ECO:0000256" key="4">
    <source>
        <dbReference type="ARBA" id="ARBA00022833"/>
    </source>
</evidence>
<reference evidence="7 8" key="1">
    <citation type="submission" date="2020-03" db="EMBL/GenBank/DDBJ databases">
        <title>Bradyrhizobium diversity isolated from nodules of Muelleranthus trifoliolatus.</title>
        <authorList>
            <person name="Klepa M."/>
            <person name="Helene L."/>
            <person name="Hungria M."/>
        </authorList>
    </citation>
    <scope>NUCLEOTIDE SEQUENCE [LARGE SCALE GENOMIC DNA]</scope>
    <source>
        <strain evidence="7 8">WSM 1744</strain>
    </source>
</reference>
<dbReference type="AlphaFoldDB" id="A0A7Y4H878"/>
<keyword evidence="2" id="KW-0479">Metal-binding</keyword>
<dbReference type="InterPro" id="IPR051013">
    <property type="entry name" value="MBL_superfamily_lactonases"/>
</dbReference>
<evidence type="ECO:0000313" key="8">
    <source>
        <dbReference type="Proteomes" id="UP000528734"/>
    </source>
</evidence>
<accession>A0A7Y4H878</accession>
<name>A0A7Y4H878_9BRAD</name>
<keyword evidence="5" id="KW-0732">Signal</keyword>
<feature type="domain" description="Metallo-beta-lactamase" evidence="6">
    <location>
        <begin position="62"/>
        <end position="260"/>
    </location>
</feature>
<keyword evidence="3" id="KW-0378">Hydrolase</keyword>
<evidence type="ECO:0000313" key="7">
    <source>
        <dbReference type="EMBL" id="NOJ49355.1"/>
    </source>
</evidence>
<gene>
    <name evidence="7" type="ORF">HCN50_24415</name>
</gene>
<dbReference type="PANTHER" id="PTHR42978:SF3">
    <property type="entry name" value="BLR3078 PROTEIN"/>
    <property type="match status" value="1"/>
</dbReference>
<sequence length="276" mass="30192">MKRAISLATVLLSAALSVDIGHAQTGRPGVEKLYILNCGEGVAGDISRWSPGVNEGKSMDFVDNCYLIRHAQGWFLWDTGIADAVAAMPAGLAPADPKATHWRRPKTLAAQLDELGVKPADLKGMAVSHTHPDHVGNVEMFPATMLYVQKAEYEWPAANNQPRFKPEHPVTKLEGDHDVFGDGSVTILSTPGHTPGHQSLLVKLPKTGAVILSGDAVHFKANWDNRGVPSMNVNKDQTLASMQKLSEMLTREKAQLWINHDKAQRDTLKMSPMFYD</sequence>
<evidence type="ECO:0000256" key="5">
    <source>
        <dbReference type="SAM" id="SignalP"/>
    </source>
</evidence>
<protein>
    <submittedName>
        <fullName evidence="7">N-acyl homoserine lactonase family protein</fullName>
    </submittedName>
</protein>
<dbReference type="Proteomes" id="UP000528734">
    <property type="component" value="Unassembled WGS sequence"/>
</dbReference>
<feature type="chain" id="PRO_5030888646" evidence="5">
    <location>
        <begin position="24"/>
        <end position="276"/>
    </location>
</feature>
<comment type="caution">
    <text evidence="7">The sequence shown here is derived from an EMBL/GenBank/DDBJ whole genome shotgun (WGS) entry which is preliminary data.</text>
</comment>
<dbReference type="SUPFAM" id="SSF56281">
    <property type="entry name" value="Metallo-hydrolase/oxidoreductase"/>
    <property type="match status" value="1"/>
</dbReference>
<evidence type="ECO:0000256" key="3">
    <source>
        <dbReference type="ARBA" id="ARBA00022801"/>
    </source>
</evidence>
<dbReference type="Gene3D" id="3.60.15.10">
    <property type="entry name" value="Ribonuclease Z/Hydroxyacylglutathione hydrolase-like"/>
    <property type="match status" value="1"/>
</dbReference>
<dbReference type="PANTHER" id="PTHR42978">
    <property type="entry name" value="QUORUM-QUENCHING LACTONASE YTNP-RELATED-RELATED"/>
    <property type="match status" value="1"/>
</dbReference>
<dbReference type="EMBL" id="JAAVLW010000007">
    <property type="protein sequence ID" value="NOJ49355.1"/>
    <property type="molecule type" value="Genomic_DNA"/>
</dbReference>
<proteinExistence type="inferred from homology"/>
<evidence type="ECO:0000259" key="6">
    <source>
        <dbReference type="SMART" id="SM00849"/>
    </source>
</evidence>
<dbReference type="InterPro" id="IPR036866">
    <property type="entry name" value="RibonucZ/Hydroxyglut_hydro"/>
</dbReference>
<dbReference type="GO" id="GO:0046872">
    <property type="term" value="F:metal ion binding"/>
    <property type="evidence" value="ECO:0007669"/>
    <property type="project" value="UniProtKB-KW"/>
</dbReference>
<dbReference type="Pfam" id="PF00753">
    <property type="entry name" value="Lactamase_B"/>
    <property type="match status" value="1"/>
</dbReference>
<evidence type="ECO:0000256" key="1">
    <source>
        <dbReference type="ARBA" id="ARBA00007749"/>
    </source>
</evidence>
<organism evidence="7 8">
    <name type="scientific">Bradyrhizobium archetypum</name>
    <dbReference type="NCBI Taxonomy" id="2721160"/>
    <lineage>
        <taxon>Bacteria</taxon>
        <taxon>Pseudomonadati</taxon>
        <taxon>Pseudomonadota</taxon>
        <taxon>Alphaproteobacteria</taxon>
        <taxon>Hyphomicrobiales</taxon>
        <taxon>Nitrobacteraceae</taxon>
        <taxon>Bradyrhizobium</taxon>
    </lineage>
</organism>
<keyword evidence="8" id="KW-1185">Reference proteome</keyword>
<feature type="signal peptide" evidence="5">
    <location>
        <begin position="1"/>
        <end position="23"/>
    </location>
</feature>